<comment type="caution">
    <text evidence="2">The sequence shown here is derived from an EMBL/GenBank/DDBJ whole genome shotgun (WGS) entry which is preliminary data.</text>
</comment>
<evidence type="ECO:0000256" key="1">
    <source>
        <dbReference type="SAM" id="MobiDB-lite"/>
    </source>
</evidence>
<evidence type="ECO:0000313" key="2">
    <source>
        <dbReference type="EMBL" id="PPQ88259.1"/>
    </source>
</evidence>
<accession>A0A409XBV0</accession>
<dbReference type="InParanoid" id="A0A409XBV0"/>
<organism evidence="2 3">
    <name type="scientific">Psilocybe cyanescens</name>
    <dbReference type="NCBI Taxonomy" id="93625"/>
    <lineage>
        <taxon>Eukaryota</taxon>
        <taxon>Fungi</taxon>
        <taxon>Dikarya</taxon>
        <taxon>Basidiomycota</taxon>
        <taxon>Agaricomycotina</taxon>
        <taxon>Agaricomycetes</taxon>
        <taxon>Agaricomycetidae</taxon>
        <taxon>Agaricales</taxon>
        <taxon>Agaricineae</taxon>
        <taxon>Strophariaceae</taxon>
        <taxon>Psilocybe</taxon>
    </lineage>
</organism>
<dbReference type="Proteomes" id="UP000283269">
    <property type="component" value="Unassembled WGS sequence"/>
</dbReference>
<dbReference type="EMBL" id="NHYD01002122">
    <property type="protein sequence ID" value="PPQ88259.1"/>
    <property type="molecule type" value="Genomic_DNA"/>
</dbReference>
<reference evidence="2 3" key="1">
    <citation type="journal article" date="2018" name="Evol. Lett.">
        <title>Horizontal gene cluster transfer increased hallucinogenic mushroom diversity.</title>
        <authorList>
            <person name="Reynolds H.T."/>
            <person name="Vijayakumar V."/>
            <person name="Gluck-Thaler E."/>
            <person name="Korotkin H.B."/>
            <person name="Matheny P.B."/>
            <person name="Slot J.C."/>
        </authorList>
    </citation>
    <scope>NUCLEOTIDE SEQUENCE [LARGE SCALE GENOMIC DNA]</scope>
    <source>
        <strain evidence="2 3">2631</strain>
    </source>
</reference>
<name>A0A409XBV0_PSICY</name>
<proteinExistence type="predicted"/>
<feature type="region of interest" description="Disordered" evidence="1">
    <location>
        <begin position="261"/>
        <end position="281"/>
    </location>
</feature>
<feature type="compositionally biased region" description="Acidic residues" evidence="1">
    <location>
        <begin position="468"/>
        <end position="484"/>
    </location>
</feature>
<protein>
    <submittedName>
        <fullName evidence="2">Uncharacterized protein</fullName>
    </submittedName>
</protein>
<keyword evidence="3" id="KW-1185">Reference proteome</keyword>
<feature type="region of interest" description="Disordered" evidence="1">
    <location>
        <begin position="463"/>
        <end position="484"/>
    </location>
</feature>
<gene>
    <name evidence="2" type="ORF">CVT25_005225</name>
</gene>
<dbReference type="AlphaFoldDB" id="A0A409XBV0"/>
<evidence type="ECO:0000313" key="3">
    <source>
        <dbReference type="Proteomes" id="UP000283269"/>
    </source>
</evidence>
<sequence length="484" mass="51359">MLKLLPTSLQKWTWGAELMPTDLMALAVDPLAQKLPHSGYSHSLPEGHIHRWEWSSDPTHPTELSVASAIGAETANLAAIPSISDLIGLLPTICHTTWQNTDSIAQVNHTVHSHSVPIETAMSIPMAEVLLALVAEVLSALVAKTLSALMMEPTAVPIDHISGIRIQSTSVLNLDFVASASEAATVWNTSSGSSHSLNLHLRISPKTMPSTHLSRSMATQAATIWLCDSSDNESSTNEAEEASQADVADFAAAWAISSDDNLASDKADPDNAHSVESNNPANSLENLHIGRFIGALALAAIWSNSSDSGAEDVLGPIAYPDNTDSVELNDPAHSLEHPHIDRHVGALEAAAVWSDSSDSGAEDVSGPVAGQRSISIRTGSITFPIGPAEVADVWYSSDEDESLVSQLIVPADQPASPAESLMSVVYQGTNVNTVTPTRITLSCPFSPSFFGFVNDTWLPADDYANDYSGEEQDADDEEGGELTF</sequence>
<feature type="compositionally biased region" description="Basic and acidic residues" evidence="1">
    <location>
        <begin position="263"/>
        <end position="273"/>
    </location>
</feature>